<evidence type="ECO:0008006" key="3">
    <source>
        <dbReference type="Google" id="ProtNLM"/>
    </source>
</evidence>
<gene>
    <name evidence="1" type="ORF">GCM10022295_88650</name>
</gene>
<sequence length="837" mass="89760">MNESGAAARDVHRAFQDVRQRVERFEQSSSPSVVLSNEATEALNVLLALVSEGGATLEVLRAAGWLCWQRYLVLPEGSDHHHLEVAAQLLHPVHQENPEAVPAELRTAFEGGRTDAAVMERHEHALDLLEEFQATGAHDVLHRSVNLLRSTANTNTLMAPDHRARCLSNLSYGLRVLYDFTGEPTTLHEALNAGRSALACATNDSDTRANILTNMANALLGLHEAAGESDHLTEAVELLRTAVDLVEPGHPDRVLAFSALASALDSLADTTDSFSALTESLACRRAAIEACDALTGSPSDHGVDVAPLWSNLGGDLQHHYALTHDLSLLWESLDVMRRAIEVSQPGDPYLPLRYNNLAGALAGMFDETGDTTHLDHMVEARRAALMYTGDGHPDQSLYLSQLGVALLDSYRHRTNVTPIAEAGPLIRRAISLGTQPSRHPTLLSNLCILLTLEYEYWGSPDRLAEAVKAGRESVRTTPRHDPRYVAHVANLANALARFAEVNGQAVFAEAIEVSRELLSLAPRAGAVRGHHEANVAMLLALAHVRGGGTETLAQALSAARSAVRHTPDGHAALAMRKDVLGWVLRLRYQSSKDRSVLLESITCARQALMLTAEHAPQLGPRLSNLAGALLSLFTETGDDTALALAVELSRRAAGAVPSTDAYRSNVLLQLGSALESLAADGAPPDLLNEAAVAYAECADSTAGSARQRVRAARNGALVLMRMGRSAQAAHAVETLVMLLPQALGRHLDRGEREHLLADMPGLAMTVGGIMVAAGRPERAVELLEQTRGILFAEAVDGEKGLMALRAADPELADRCEALLTEFVALDRAASTAQSPVH</sequence>
<protein>
    <recommendedName>
        <fullName evidence="3">Tetratricopeptide repeat protein</fullName>
    </recommendedName>
</protein>
<dbReference type="Proteomes" id="UP001500707">
    <property type="component" value="Unassembled WGS sequence"/>
</dbReference>
<organism evidence="1 2">
    <name type="scientific">Streptomyces osmaniensis</name>
    <dbReference type="NCBI Taxonomy" id="593134"/>
    <lineage>
        <taxon>Bacteria</taxon>
        <taxon>Bacillati</taxon>
        <taxon>Actinomycetota</taxon>
        <taxon>Actinomycetes</taxon>
        <taxon>Kitasatosporales</taxon>
        <taxon>Streptomycetaceae</taxon>
        <taxon>Streptomyces</taxon>
    </lineage>
</organism>
<reference evidence="2" key="1">
    <citation type="journal article" date="2019" name="Int. J. Syst. Evol. Microbiol.">
        <title>The Global Catalogue of Microorganisms (GCM) 10K type strain sequencing project: providing services to taxonomists for standard genome sequencing and annotation.</title>
        <authorList>
            <consortium name="The Broad Institute Genomics Platform"/>
            <consortium name="The Broad Institute Genome Sequencing Center for Infectious Disease"/>
            <person name="Wu L."/>
            <person name="Ma J."/>
        </authorList>
    </citation>
    <scope>NUCLEOTIDE SEQUENCE [LARGE SCALE GENOMIC DNA]</scope>
    <source>
        <strain evidence="2">JCM 17656</strain>
    </source>
</reference>
<keyword evidence="2" id="KW-1185">Reference proteome</keyword>
<evidence type="ECO:0000313" key="1">
    <source>
        <dbReference type="EMBL" id="GAA3593378.1"/>
    </source>
</evidence>
<accession>A0ABP6YXX4</accession>
<evidence type="ECO:0000313" key="2">
    <source>
        <dbReference type="Proteomes" id="UP001500707"/>
    </source>
</evidence>
<dbReference type="EMBL" id="BAABCE010000031">
    <property type="protein sequence ID" value="GAA3593378.1"/>
    <property type="molecule type" value="Genomic_DNA"/>
</dbReference>
<name>A0ABP6YXX4_9ACTN</name>
<proteinExistence type="predicted"/>
<comment type="caution">
    <text evidence="1">The sequence shown here is derived from an EMBL/GenBank/DDBJ whole genome shotgun (WGS) entry which is preliminary data.</text>
</comment>